<dbReference type="GO" id="GO:0005524">
    <property type="term" value="F:ATP binding"/>
    <property type="evidence" value="ECO:0007669"/>
    <property type="project" value="UniProtKB-KW"/>
</dbReference>
<dbReference type="InterPro" id="IPR016024">
    <property type="entry name" value="ARM-type_fold"/>
</dbReference>
<comment type="similarity">
    <text evidence="1">Belongs to the PI3/PI4-kinase family.</text>
</comment>
<dbReference type="Proteomes" id="UP000281553">
    <property type="component" value="Unassembled WGS sequence"/>
</dbReference>
<dbReference type="GO" id="GO:0004674">
    <property type="term" value="F:protein serine/threonine kinase activity"/>
    <property type="evidence" value="ECO:0007669"/>
    <property type="project" value="UniProtKB-KW"/>
</dbReference>
<keyword evidence="1" id="KW-0547">Nucleotide-binding</keyword>
<evidence type="ECO:0000313" key="3">
    <source>
        <dbReference type="EMBL" id="VDN16335.1"/>
    </source>
</evidence>
<proteinExistence type="inferred from homology"/>
<dbReference type="EC" id="2.7.11.1" evidence="1"/>
<dbReference type="Pfam" id="PF11865">
    <property type="entry name" value="mTOR_dom"/>
    <property type="match status" value="1"/>
</dbReference>
<keyword evidence="1" id="KW-0067">ATP-binding</keyword>
<dbReference type="Pfam" id="PF13513">
    <property type="entry name" value="HEAT_EZ"/>
    <property type="match status" value="1"/>
</dbReference>
<reference evidence="3 4" key="1">
    <citation type="submission" date="2018-11" db="EMBL/GenBank/DDBJ databases">
        <authorList>
            <consortium name="Pathogen Informatics"/>
        </authorList>
    </citation>
    <scope>NUCLEOTIDE SEQUENCE [LARGE SCALE GENOMIC DNA]</scope>
</reference>
<keyword evidence="4" id="KW-1185">Reference proteome</keyword>
<dbReference type="SUPFAM" id="SSF48371">
    <property type="entry name" value="ARM repeat"/>
    <property type="match status" value="1"/>
</dbReference>
<comment type="catalytic activity">
    <reaction evidence="1">
        <text>L-threonyl-[protein] + ATP = O-phospho-L-threonyl-[protein] + ADP + H(+)</text>
        <dbReference type="Rhea" id="RHEA:46608"/>
        <dbReference type="Rhea" id="RHEA-COMP:11060"/>
        <dbReference type="Rhea" id="RHEA-COMP:11605"/>
        <dbReference type="ChEBI" id="CHEBI:15378"/>
        <dbReference type="ChEBI" id="CHEBI:30013"/>
        <dbReference type="ChEBI" id="CHEBI:30616"/>
        <dbReference type="ChEBI" id="CHEBI:61977"/>
        <dbReference type="ChEBI" id="CHEBI:456216"/>
        <dbReference type="EC" id="2.7.11.1"/>
    </reaction>
</comment>
<evidence type="ECO:0000313" key="4">
    <source>
        <dbReference type="Proteomes" id="UP000281553"/>
    </source>
</evidence>
<feature type="non-terminal residue" evidence="3">
    <location>
        <position position="214"/>
    </location>
</feature>
<organism evidence="3 4">
    <name type="scientific">Dibothriocephalus latus</name>
    <name type="common">Fish tapeworm</name>
    <name type="synonym">Diphyllobothrium latum</name>
    <dbReference type="NCBI Taxonomy" id="60516"/>
    <lineage>
        <taxon>Eukaryota</taxon>
        <taxon>Metazoa</taxon>
        <taxon>Spiralia</taxon>
        <taxon>Lophotrochozoa</taxon>
        <taxon>Platyhelminthes</taxon>
        <taxon>Cestoda</taxon>
        <taxon>Eucestoda</taxon>
        <taxon>Diphyllobothriidea</taxon>
        <taxon>Diphyllobothriidae</taxon>
        <taxon>Dibothriocephalus</taxon>
    </lineage>
</organism>
<evidence type="ECO:0000259" key="2">
    <source>
        <dbReference type="SMART" id="SM01346"/>
    </source>
</evidence>
<keyword evidence="1" id="KW-0418">Kinase</keyword>
<dbReference type="EMBL" id="UYRU01065475">
    <property type="protein sequence ID" value="VDN16335.1"/>
    <property type="molecule type" value="Genomic_DNA"/>
</dbReference>
<dbReference type="InterPro" id="IPR011989">
    <property type="entry name" value="ARM-like"/>
</dbReference>
<protein>
    <recommendedName>
        <fullName evidence="1">Serine/threonine-protein kinase TOR</fullName>
        <ecNumber evidence="1">2.7.11.1</ecNumber>
    </recommendedName>
</protein>
<dbReference type="InterPro" id="IPR024585">
    <property type="entry name" value="mTOR_dom"/>
</dbReference>
<keyword evidence="1" id="KW-0808">Transferase</keyword>
<feature type="domain" description="Serine/threonine-protein kinase mTOR" evidence="2">
    <location>
        <begin position="13"/>
        <end position="125"/>
    </location>
</feature>
<dbReference type="OrthoDB" id="6265484at2759"/>
<evidence type="ECO:0000256" key="1">
    <source>
        <dbReference type="RuleBase" id="RU364109"/>
    </source>
</evidence>
<dbReference type="AlphaFoldDB" id="A0A3P7LHG1"/>
<keyword evidence="1" id="KW-0723">Serine/threonine-protein kinase</keyword>
<accession>A0A3P7LHG1</accession>
<dbReference type="SMART" id="SM01346">
    <property type="entry name" value="DUF3385"/>
    <property type="match status" value="1"/>
</dbReference>
<sequence length="214" mass="23978">MCAGQMDSLQDTGVAVSMHDTAESREIDITQSELLVNFFWESKEEFFAAYALSTLINLLREPVMRSQCDKVVQAICNVVSSLGQRSIPYLHQVMRELFQCLQSLQDARLQETVVNHLASIVSIIGPHAKEFVHDVVNIIIAHWWISPAVQRAAIRLLGSISSALGSDFRPFISRLTPTLLRMLKQETDEANLIALFDLLGNLGILLEDHVHILV</sequence>
<dbReference type="Gene3D" id="1.25.10.10">
    <property type="entry name" value="Leucine-rich Repeat Variant"/>
    <property type="match status" value="1"/>
</dbReference>
<gene>
    <name evidence="3" type="ORF">DILT_LOCUS12166</name>
</gene>
<name>A0A3P7LHG1_DIBLA</name>